<feature type="compositionally biased region" description="Low complexity" evidence="1">
    <location>
        <begin position="604"/>
        <end position="616"/>
    </location>
</feature>
<dbReference type="PANTHER" id="PTHR36902">
    <property type="entry name" value="ENRICHED IN SURFACE-LABELED PROTEOME PROTEIN 9"/>
    <property type="match status" value="1"/>
</dbReference>
<keyword evidence="2" id="KW-0472">Membrane</keyword>
<evidence type="ECO:0000256" key="1">
    <source>
        <dbReference type="SAM" id="MobiDB-lite"/>
    </source>
</evidence>
<protein>
    <submittedName>
        <fullName evidence="6">Uncharacterized protein</fullName>
    </submittedName>
</protein>
<keyword evidence="7" id="KW-1185">Reference proteome</keyword>
<organism evidence="6 7">
    <name type="scientific">Batillaria attramentaria</name>
    <dbReference type="NCBI Taxonomy" id="370345"/>
    <lineage>
        <taxon>Eukaryota</taxon>
        <taxon>Metazoa</taxon>
        <taxon>Spiralia</taxon>
        <taxon>Lophotrochozoa</taxon>
        <taxon>Mollusca</taxon>
        <taxon>Gastropoda</taxon>
        <taxon>Caenogastropoda</taxon>
        <taxon>Sorbeoconcha</taxon>
        <taxon>Cerithioidea</taxon>
        <taxon>Batillariidae</taxon>
        <taxon>Batillaria</taxon>
    </lineage>
</organism>
<dbReference type="InterPro" id="IPR058265">
    <property type="entry name" value="DUF7959"/>
</dbReference>
<comment type="caution">
    <text evidence="6">The sequence shown here is derived from an EMBL/GenBank/DDBJ whole genome shotgun (WGS) entry which is preliminary data.</text>
</comment>
<dbReference type="Pfam" id="PF25899">
    <property type="entry name" value="DUF7959"/>
    <property type="match status" value="1"/>
</dbReference>
<reference evidence="6 7" key="1">
    <citation type="journal article" date="2023" name="Sci. Data">
        <title>Genome assembly of the Korean intertidal mud-creeper Batillaria attramentaria.</title>
        <authorList>
            <person name="Patra A.K."/>
            <person name="Ho P.T."/>
            <person name="Jun S."/>
            <person name="Lee S.J."/>
            <person name="Kim Y."/>
            <person name="Won Y.J."/>
        </authorList>
    </citation>
    <scope>NUCLEOTIDE SEQUENCE [LARGE SCALE GENOMIC DNA]</scope>
    <source>
        <strain evidence="6">Wonlab-2016</strain>
    </source>
</reference>
<gene>
    <name evidence="6" type="ORF">BaRGS_00010889</name>
</gene>
<dbReference type="Proteomes" id="UP001519460">
    <property type="component" value="Unassembled WGS sequence"/>
</dbReference>
<accession>A0ABD0LEJ1</accession>
<evidence type="ECO:0000313" key="6">
    <source>
        <dbReference type="EMBL" id="KAK7497755.1"/>
    </source>
</evidence>
<sequence length="665" mass="74602">MFPARILVLLWAVAVNHVTSRLMREVCENAEPQTTYPNAPSMPVIPDTFEVHVHCKISNRNQSTEVTEYYDYDNNRGVMHQVELGTRFYIYYDYNTDEMMNVFPDDKTCYRDKLGTDPNRFLFGYKPSHGHAHIFTPSAALHFGFDNLISSYQGPGVVRGIRVHTWYSCQYVAEFDATVNVYWSFTDPLNWDTAVGYPDTPAQCRVTGVAKNSRDNGTHTFDHTYDFLHFKNFISSYDSDVFETPDGVVCSDRINTKPLPSLPDTFSMTVEVVNKLNRQVSFLQEWYDKDLNLVKFKYVPGPYKSLLFGTRPLTEVHDFGAGVAYIMDELLGNCSVIPIEHGGFDDELQDPSHVRIRTAAEFFYLDNVQVAYQGQRTVRGIPADSWVANRPNFPPGSNMNGVWQWFFQADNWTSTVEKQASYTGGTPIQMRFLLEESAYDYNLFHFQPKLDSSAFDVTSCYTNKRRRNFDFAFSGQYQDDIRGNLTEFTHSLLATLRDVTKLSPLRISVTRVVFLADVHVRVELLDKAPITGDVSQMRAQTDLDSAAAALLQAIHGNGFVVNIGPNSQEQIAALPQSVVERTVAPPNVVTTTRPSPTRAPPPRGTTRGPSPGTQTRSSASGDNSQTYSPGDMGGLGVGTLILGALLGSGSAFVYMRRRLPHIAVN</sequence>
<keyword evidence="3" id="KW-0732">Signal</keyword>
<dbReference type="PANTHER" id="PTHR36902:SF1">
    <property type="entry name" value="ENRICHED IN SURFACE-LABELED PROTEOME PROTEIN 9"/>
    <property type="match status" value="1"/>
</dbReference>
<feature type="domain" description="LolA-like" evidence="4">
    <location>
        <begin position="245"/>
        <end position="461"/>
    </location>
</feature>
<feature type="transmembrane region" description="Helical" evidence="2">
    <location>
        <begin position="632"/>
        <end position="655"/>
    </location>
</feature>
<keyword evidence="2" id="KW-1133">Transmembrane helix</keyword>
<evidence type="ECO:0000259" key="4">
    <source>
        <dbReference type="Pfam" id="PF25898"/>
    </source>
</evidence>
<proteinExistence type="predicted"/>
<feature type="chain" id="PRO_5044865520" evidence="3">
    <location>
        <begin position="21"/>
        <end position="665"/>
    </location>
</feature>
<feature type="region of interest" description="Disordered" evidence="1">
    <location>
        <begin position="584"/>
        <end position="630"/>
    </location>
</feature>
<dbReference type="Pfam" id="PF25898">
    <property type="entry name" value="LolA_2nd_metazoa"/>
    <property type="match status" value="2"/>
</dbReference>
<feature type="domain" description="DUF7959" evidence="5">
    <location>
        <begin position="481"/>
        <end position="570"/>
    </location>
</feature>
<keyword evidence="2" id="KW-0812">Transmembrane</keyword>
<evidence type="ECO:0000259" key="5">
    <source>
        <dbReference type="Pfam" id="PF25899"/>
    </source>
</evidence>
<evidence type="ECO:0000256" key="3">
    <source>
        <dbReference type="SAM" id="SignalP"/>
    </source>
</evidence>
<dbReference type="EMBL" id="JACVVK020000055">
    <property type="protein sequence ID" value="KAK7497755.1"/>
    <property type="molecule type" value="Genomic_DNA"/>
</dbReference>
<evidence type="ECO:0000256" key="2">
    <source>
        <dbReference type="SAM" id="Phobius"/>
    </source>
</evidence>
<feature type="compositionally biased region" description="Polar residues" evidence="1">
    <location>
        <begin position="617"/>
        <end position="628"/>
    </location>
</feature>
<name>A0ABD0LEJ1_9CAEN</name>
<dbReference type="InterPro" id="IPR058831">
    <property type="entry name" value="LolA-like_dom_2nd"/>
</dbReference>
<feature type="domain" description="LolA-like" evidence="4">
    <location>
        <begin position="37"/>
        <end position="232"/>
    </location>
</feature>
<dbReference type="AlphaFoldDB" id="A0ABD0LEJ1"/>
<feature type="signal peptide" evidence="3">
    <location>
        <begin position="1"/>
        <end position="20"/>
    </location>
</feature>
<evidence type="ECO:0000313" key="7">
    <source>
        <dbReference type="Proteomes" id="UP001519460"/>
    </source>
</evidence>